<feature type="chain" id="PRO_5016565001" evidence="1">
    <location>
        <begin position="22"/>
        <end position="275"/>
    </location>
</feature>
<proteinExistence type="predicted"/>
<dbReference type="AlphaFoldDB" id="A0A377Q9L6"/>
<organism evidence="2 4">
    <name type="scientific">Iodobacter fluviatilis</name>
    <dbReference type="NCBI Taxonomy" id="537"/>
    <lineage>
        <taxon>Bacteria</taxon>
        <taxon>Pseudomonadati</taxon>
        <taxon>Pseudomonadota</taxon>
        <taxon>Betaproteobacteria</taxon>
        <taxon>Neisseriales</taxon>
        <taxon>Chitinibacteraceae</taxon>
        <taxon>Iodobacter</taxon>
    </lineage>
</organism>
<name>A0A377Q9L6_9NEIS</name>
<gene>
    <name evidence="3" type="ORF">EV682_11527</name>
    <name evidence="2" type="ORF">NCTC11159_02687</name>
</gene>
<dbReference type="Gene3D" id="3.40.190.10">
    <property type="entry name" value="Periplasmic binding protein-like II"/>
    <property type="match status" value="2"/>
</dbReference>
<dbReference type="EMBL" id="UGHR01000001">
    <property type="protein sequence ID" value="STQ91613.1"/>
    <property type="molecule type" value="Genomic_DNA"/>
</dbReference>
<dbReference type="SUPFAM" id="SSF53850">
    <property type="entry name" value="Periplasmic binding protein-like II"/>
    <property type="match status" value="1"/>
</dbReference>
<dbReference type="EMBL" id="SMBT01000015">
    <property type="protein sequence ID" value="TCU82388.1"/>
    <property type="molecule type" value="Genomic_DNA"/>
</dbReference>
<reference evidence="3 5" key="2">
    <citation type="submission" date="2019-03" db="EMBL/GenBank/DDBJ databases">
        <title>Genomic Encyclopedia of Type Strains, Phase IV (KMG-IV): sequencing the most valuable type-strain genomes for metagenomic binning, comparative biology and taxonomic classification.</title>
        <authorList>
            <person name="Goeker M."/>
        </authorList>
    </citation>
    <scope>NUCLEOTIDE SEQUENCE [LARGE SCALE GENOMIC DNA]</scope>
    <source>
        <strain evidence="3 5">DSM 3764</strain>
    </source>
</reference>
<sequence>MCKYLLKALCGLLMLINCSLAAGRYTFSVVPQFGPDHLHQEWQPVLQRISHDTGIVLELKLAAGYTQFDAILNKGSADFAYVNPYQALRARPRQGYVPLLKDRKPLVGILLARKDSRFKSVQDLNGQAIAFPAPNAFGASILLRAHLSGRMGLQFTPRYLGTHSNVFLHLARNEVGAGGSVLAAFDDEQAEVRGQLHIIYQTPEVASHPIVAHPRVPLKDRNAIVQAFMSLAQDEAGRALLKEIRFSNPVPALYEKDYLPLDALKLQKYDAEEKN</sequence>
<evidence type="ECO:0000313" key="5">
    <source>
        <dbReference type="Proteomes" id="UP000295794"/>
    </source>
</evidence>
<evidence type="ECO:0000256" key="1">
    <source>
        <dbReference type="SAM" id="SignalP"/>
    </source>
</evidence>
<dbReference type="Proteomes" id="UP000255108">
    <property type="component" value="Unassembled WGS sequence"/>
</dbReference>
<dbReference type="Pfam" id="PF12974">
    <property type="entry name" value="Phosphonate-bd"/>
    <property type="match status" value="1"/>
</dbReference>
<feature type="signal peptide" evidence="1">
    <location>
        <begin position="1"/>
        <end position="21"/>
    </location>
</feature>
<protein>
    <submittedName>
        <fullName evidence="2">Phosphonate ABC transporter, periplasmic phosphonate binding protein</fullName>
    </submittedName>
    <submittedName>
        <fullName evidence="3">Phosphonate transport system substrate-binding protein</fullName>
    </submittedName>
</protein>
<reference evidence="2 4" key="1">
    <citation type="submission" date="2018-06" db="EMBL/GenBank/DDBJ databases">
        <authorList>
            <consortium name="Pathogen Informatics"/>
            <person name="Doyle S."/>
        </authorList>
    </citation>
    <scope>NUCLEOTIDE SEQUENCE [LARGE SCALE GENOMIC DNA]</scope>
    <source>
        <strain evidence="2 4">NCTC11159</strain>
    </source>
</reference>
<keyword evidence="1" id="KW-0732">Signal</keyword>
<evidence type="ECO:0000313" key="3">
    <source>
        <dbReference type="EMBL" id="TCU82388.1"/>
    </source>
</evidence>
<accession>A0A377Q9L6</accession>
<evidence type="ECO:0000313" key="4">
    <source>
        <dbReference type="Proteomes" id="UP000255108"/>
    </source>
</evidence>
<dbReference type="PANTHER" id="PTHR35841:SF1">
    <property type="entry name" value="PHOSPHONATES-BINDING PERIPLASMIC PROTEIN"/>
    <property type="match status" value="1"/>
</dbReference>
<keyword evidence="5" id="KW-1185">Reference proteome</keyword>
<dbReference type="Proteomes" id="UP000295794">
    <property type="component" value="Unassembled WGS sequence"/>
</dbReference>
<evidence type="ECO:0000313" key="2">
    <source>
        <dbReference type="EMBL" id="STQ91613.1"/>
    </source>
</evidence>
<dbReference type="PANTHER" id="PTHR35841">
    <property type="entry name" value="PHOSPHONATES-BINDING PERIPLASMIC PROTEIN"/>
    <property type="match status" value="1"/>
</dbReference>